<dbReference type="AlphaFoldDB" id="A0A1Y3PEM2"/>
<sequence>MVMLPLASFRVLDLTRLLPGPFCTWLLADFGADVIKVEDPDLGDYARWMPPLQGKLGAMFVSLNRNKRSIALNLKTEKGKAVFRELVKQADVLVESFRPGVMDRLGLGYSDLREINPRLVYCAITGYGQDGPYADLPGHDVNYLSYAGMLGLQGEREGNPVLPSVQVADLGGGAMMAAVGILLALLARNQTGKGQFVDISMTDGVIAWLQASLPAFLASGKLPERGTLPLSGGKACYAVYETADGRHLSVGALEPKFWEVFCKAIGRPDLIPLLDAPLPEQERMKREIGEIIRSKPLQEWLHVFEGRDTCVAPVLNLEEMTRDPQVQHRQMIMEVDHPVLGTIRQIGFPIKLSETAAQVRLPEPQLGEHNEEILKELGYDDAAIEKLRAEKIIS</sequence>
<gene>
    <name evidence="1" type="ORF">BAA01_05655</name>
</gene>
<dbReference type="GO" id="GO:0003824">
    <property type="term" value="F:catalytic activity"/>
    <property type="evidence" value="ECO:0007669"/>
    <property type="project" value="InterPro"/>
</dbReference>
<dbReference type="EMBL" id="LZRT01000121">
    <property type="protein sequence ID" value="OUM84627.1"/>
    <property type="molecule type" value="Genomic_DNA"/>
</dbReference>
<proteinExistence type="predicted"/>
<dbReference type="SUPFAM" id="SSF89796">
    <property type="entry name" value="CoA-transferase family III (CaiB/BaiF)"/>
    <property type="match status" value="1"/>
</dbReference>
<dbReference type="PANTHER" id="PTHR48228:SF5">
    <property type="entry name" value="ALPHA-METHYLACYL-COA RACEMASE"/>
    <property type="match status" value="1"/>
</dbReference>
<protein>
    <submittedName>
        <fullName evidence="1">Carnitine dehydratase</fullName>
    </submittedName>
</protein>
<dbReference type="InterPro" id="IPR050509">
    <property type="entry name" value="CoA-transferase_III"/>
</dbReference>
<comment type="caution">
    <text evidence="1">The sequence shown here is derived from an EMBL/GenBank/DDBJ whole genome shotgun (WGS) entry which is preliminary data.</text>
</comment>
<dbReference type="InterPro" id="IPR023606">
    <property type="entry name" value="CoA-Trfase_III_dom_1_sf"/>
</dbReference>
<dbReference type="PANTHER" id="PTHR48228">
    <property type="entry name" value="SUCCINYL-COA--D-CITRAMALATE COA-TRANSFERASE"/>
    <property type="match status" value="1"/>
</dbReference>
<evidence type="ECO:0000313" key="1">
    <source>
        <dbReference type="EMBL" id="OUM84627.1"/>
    </source>
</evidence>
<dbReference type="Gene3D" id="3.40.50.10540">
    <property type="entry name" value="Crotonobetainyl-coa:carnitine coa-transferase, domain 1"/>
    <property type="match status" value="2"/>
</dbReference>
<dbReference type="InterPro" id="IPR044855">
    <property type="entry name" value="CoA-Trfase_III_dom3_sf"/>
</dbReference>
<organism evidence="1 2">
    <name type="scientific">Bacillus thermozeamaize</name>
    <dbReference type="NCBI Taxonomy" id="230954"/>
    <lineage>
        <taxon>Bacteria</taxon>
        <taxon>Bacillati</taxon>
        <taxon>Bacillota</taxon>
        <taxon>Bacilli</taxon>
        <taxon>Bacillales</taxon>
        <taxon>Bacillaceae</taxon>
        <taxon>Bacillus</taxon>
    </lineage>
</organism>
<evidence type="ECO:0000313" key="2">
    <source>
        <dbReference type="Proteomes" id="UP000196475"/>
    </source>
</evidence>
<reference evidence="2" key="1">
    <citation type="submission" date="2016-06" db="EMBL/GenBank/DDBJ databases">
        <authorList>
            <person name="Nascimento L."/>
            <person name="Pereira R.V."/>
            <person name="Martins L.F."/>
            <person name="Quaggio R.B."/>
            <person name="Silva A.M."/>
            <person name="Setubal J.C."/>
        </authorList>
    </citation>
    <scope>NUCLEOTIDE SEQUENCE [LARGE SCALE GENOMIC DNA]</scope>
</reference>
<dbReference type="InterPro" id="IPR003673">
    <property type="entry name" value="CoA-Trfase_fam_III"/>
</dbReference>
<dbReference type="Pfam" id="PF02515">
    <property type="entry name" value="CoA_transf_3"/>
    <property type="match status" value="1"/>
</dbReference>
<dbReference type="Gene3D" id="3.30.1540.10">
    <property type="entry name" value="formyl-coa transferase, domain 3"/>
    <property type="match status" value="1"/>
</dbReference>
<accession>A0A1Y3PEM2</accession>
<name>A0A1Y3PEM2_9BACI</name>
<dbReference type="Proteomes" id="UP000196475">
    <property type="component" value="Unassembled WGS sequence"/>
</dbReference>